<dbReference type="STRING" id="1442368.A0A0D2ES04"/>
<dbReference type="VEuPathDB" id="FungiDB:Z517_09446"/>
<evidence type="ECO:0008006" key="6">
    <source>
        <dbReference type="Google" id="ProtNLM"/>
    </source>
</evidence>
<dbReference type="PANTHER" id="PTHR12072:SF4">
    <property type="entry name" value="CWF19-LIKE PROTEIN 1"/>
    <property type="match status" value="1"/>
</dbReference>
<name>A0A0D2ES04_9EURO</name>
<feature type="region of interest" description="Disordered" evidence="1">
    <location>
        <begin position="253"/>
        <end position="307"/>
    </location>
</feature>
<dbReference type="GO" id="GO:0071014">
    <property type="term" value="C:post-mRNA release spliceosomal complex"/>
    <property type="evidence" value="ECO:0007669"/>
    <property type="project" value="TreeGrafter"/>
</dbReference>
<evidence type="ECO:0000259" key="2">
    <source>
        <dbReference type="Pfam" id="PF04676"/>
    </source>
</evidence>
<gene>
    <name evidence="4" type="ORF">Z517_09446</name>
</gene>
<feature type="domain" description="Cwf19-like C-terminal" evidence="3">
    <location>
        <begin position="301"/>
        <end position="432"/>
    </location>
</feature>
<reference evidence="4 5" key="1">
    <citation type="submission" date="2015-01" db="EMBL/GenBank/DDBJ databases">
        <title>The Genome Sequence of Fonsecaea pedrosoi CBS 271.37.</title>
        <authorList>
            <consortium name="The Broad Institute Genomics Platform"/>
            <person name="Cuomo C."/>
            <person name="de Hoog S."/>
            <person name="Gorbushina A."/>
            <person name="Stielow B."/>
            <person name="Teixiera M."/>
            <person name="Abouelleil A."/>
            <person name="Chapman S.B."/>
            <person name="Priest M."/>
            <person name="Young S.K."/>
            <person name="Wortman J."/>
            <person name="Nusbaum C."/>
            <person name="Birren B."/>
        </authorList>
    </citation>
    <scope>NUCLEOTIDE SEQUENCE [LARGE SCALE GENOMIC DNA]</scope>
    <source>
        <strain evidence="4 5">CBS 271.37</strain>
    </source>
</reference>
<feature type="domain" description="Cwf19-like protein C-terminal" evidence="2">
    <location>
        <begin position="458"/>
        <end position="561"/>
    </location>
</feature>
<evidence type="ECO:0000313" key="4">
    <source>
        <dbReference type="EMBL" id="KIW77002.1"/>
    </source>
</evidence>
<dbReference type="RefSeq" id="XP_013280810.1">
    <property type="nucleotide sequence ID" value="XM_013425356.1"/>
</dbReference>
<dbReference type="AlphaFoldDB" id="A0A0D2ES04"/>
<dbReference type="OrthoDB" id="444325at2759"/>
<dbReference type="GO" id="GO:0000398">
    <property type="term" value="P:mRNA splicing, via spliceosome"/>
    <property type="evidence" value="ECO:0007669"/>
    <property type="project" value="TreeGrafter"/>
</dbReference>
<evidence type="ECO:0000313" key="5">
    <source>
        <dbReference type="Proteomes" id="UP000053029"/>
    </source>
</evidence>
<dbReference type="InterPro" id="IPR036265">
    <property type="entry name" value="HIT-like_sf"/>
</dbReference>
<proteinExistence type="predicted"/>
<dbReference type="CDD" id="cd07380">
    <property type="entry name" value="MPP_CWF19_N"/>
    <property type="match status" value="1"/>
</dbReference>
<dbReference type="GeneID" id="25308936"/>
<evidence type="ECO:0000259" key="3">
    <source>
        <dbReference type="Pfam" id="PF04677"/>
    </source>
</evidence>
<evidence type="ECO:0000256" key="1">
    <source>
        <dbReference type="SAM" id="MobiDB-lite"/>
    </source>
</evidence>
<dbReference type="PANTHER" id="PTHR12072">
    <property type="entry name" value="CWF19, CELL CYCLE CONTROL PROTEIN"/>
    <property type="match status" value="1"/>
</dbReference>
<dbReference type="Pfam" id="PF04676">
    <property type="entry name" value="CwfJ_C_2"/>
    <property type="match status" value="1"/>
</dbReference>
<protein>
    <recommendedName>
        <fullName evidence="6">Cwf19-like C-terminal domain-containing protein</fullName>
    </recommendedName>
</protein>
<sequence length="564" mass="62402">MGTAKILVVGSIRGELKKAFDKISKLQAKHNFSLAIVVGDLFGSPSDESDKGDDGELKELLSGQIDVPLPTYFSVGDSPFPDTVKAKLEDGDLCSNLFYLGRKGTMTTTDGVKIVSLGGRLKQNEASLTEKLGPYDPWYLDSEARGLHGAHSAHILITNQWPANISNGSQIELPPALDETTGSQSIANLCQALKPWYHFSSSPSALWEREPFKHIIEYTSYDQPSITRFKSLPSVSAPTKEWMSAFTLDTSRPPATVDAPLESPFIRSSPPRKRQAADDRASYRDGNGDGHGPRNRKRARKGLRNDPNDCFMCLNKPGAKTHLVVSLGDESMATVTRGPLPMPSTFPQLSFTGHVMIIPYYHAADELAHGKRSPEEMTAEFNEMNRFRKALSAMIGAKSHGQLGAVCWEVNRTGIRHFHWQLIPCPVDRIKTGMVEAAFKVKASQYGYPDFQSCAANAQLPQRSDYFRVWTWLTDPVQLADHATGTANDGDDVGVARSIFFPLPTDQKFNIWFGREVMAGLLQLEHRVNWMDSILTKDGSDQAAEEEDAAGLRADFEEFDFAMK</sequence>
<accession>A0A0D2ES04</accession>
<dbReference type="InterPro" id="IPR040194">
    <property type="entry name" value="Cwf19-like"/>
</dbReference>
<dbReference type="InterPro" id="IPR006768">
    <property type="entry name" value="Cwf19-like_C_dom-1"/>
</dbReference>
<dbReference type="EMBL" id="KN846974">
    <property type="protein sequence ID" value="KIW77002.1"/>
    <property type="molecule type" value="Genomic_DNA"/>
</dbReference>
<dbReference type="Proteomes" id="UP000053029">
    <property type="component" value="Unassembled WGS sequence"/>
</dbReference>
<feature type="compositionally biased region" description="Basic and acidic residues" evidence="1">
    <location>
        <begin position="275"/>
        <end position="292"/>
    </location>
</feature>
<dbReference type="InterPro" id="IPR006767">
    <property type="entry name" value="Cwf19-like_C_dom-2"/>
</dbReference>
<keyword evidence="5" id="KW-1185">Reference proteome</keyword>
<feature type="compositionally biased region" description="Basic residues" evidence="1">
    <location>
        <begin position="293"/>
        <end position="302"/>
    </location>
</feature>
<dbReference type="HOGENOM" id="CLU_019955_3_0_1"/>
<dbReference type="Pfam" id="PF04677">
    <property type="entry name" value="CwfJ_C_1"/>
    <property type="match status" value="1"/>
</dbReference>
<dbReference type="GO" id="GO:0061632">
    <property type="term" value="F:RNA lariat debranching enzyme activator activity"/>
    <property type="evidence" value="ECO:0007669"/>
    <property type="project" value="TreeGrafter"/>
</dbReference>
<dbReference type="SUPFAM" id="SSF54197">
    <property type="entry name" value="HIT-like"/>
    <property type="match status" value="1"/>
</dbReference>
<organism evidence="4 5">
    <name type="scientific">Fonsecaea pedrosoi CBS 271.37</name>
    <dbReference type="NCBI Taxonomy" id="1442368"/>
    <lineage>
        <taxon>Eukaryota</taxon>
        <taxon>Fungi</taxon>
        <taxon>Dikarya</taxon>
        <taxon>Ascomycota</taxon>
        <taxon>Pezizomycotina</taxon>
        <taxon>Eurotiomycetes</taxon>
        <taxon>Chaetothyriomycetidae</taxon>
        <taxon>Chaetothyriales</taxon>
        <taxon>Herpotrichiellaceae</taxon>
        <taxon>Fonsecaea</taxon>
    </lineage>
</organism>